<dbReference type="AlphaFoldDB" id="A0A6N6MB23"/>
<dbReference type="GO" id="GO:0050567">
    <property type="term" value="F:glutaminyl-tRNA synthase (glutamine-hydrolyzing) activity"/>
    <property type="evidence" value="ECO:0007669"/>
    <property type="project" value="UniProtKB-UniRule"/>
</dbReference>
<evidence type="ECO:0000256" key="8">
    <source>
        <dbReference type="ARBA" id="ARBA00024799"/>
    </source>
</evidence>
<dbReference type="InterPro" id="IPR004413">
    <property type="entry name" value="GatB"/>
</dbReference>
<feature type="domain" description="Asn/Gln amidotransferase" evidence="12">
    <location>
        <begin position="329"/>
        <end position="478"/>
    </location>
</feature>
<accession>A0A6N6MB23</accession>
<dbReference type="InterPro" id="IPR042114">
    <property type="entry name" value="GatB_C_1"/>
</dbReference>
<dbReference type="RefSeq" id="WP_151166187.1">
    <property type="nucleotide sequence ID" value="NZ_WACR01000001.1"/>
</dbReference>
<comment type="catalytic activity">
    <reaction evidence="9 11">
        <text>L-aspartyl-tRNA(Asn) + L-glutamine + ATP + H2O = L-asparaginyl-tRNA(Asn) + L-glutamate + ADP + phosphate + 2 H(+)</text>
        <dbReference type="Rhea" id="RHEA:14513"/>
        <dbReference type="Rhea" id="RHEA-COMP:9674"/>
        <dbReference type="Rhea" id="RHEA-COMP:9677"/>
        <dbReference type="ChEBI" id="CHEBI:15377"/>
        <dbReference type="ChEBI" id="CHEBI:15378"/>
        <dbReference type="ChEBI" id="CHEBI:29985"/>
        <dbReference type="ChEBI" id="CHEBI:30616"/>
        <dbReference type="ChEBI" id="CHEBI:43474"/>
        <dbReference type="ChEBI" id="CHEBI:58359"/>
        <dbReference type="ChEBI" id="CHEBI:78515"/>
        <dbReference type="ChEBI" id="CHEBI:78516"/>
        <dbReference type="ChEBI" id="CHEBI:456216"/>
    </reaction>
</comment>
<gene>
    <name evidence="11 13" type="primary">gatB</name>
    <name evidence="13" type="ORF">F3059_01630</name>
</gene>
<evidence type="ECO:0000256" key="3">
    <source>
        <dbReference type="ARBA" id="ARBA00016923"/>
    </source>
</evidence>
<evidence type="ECO:0000256" key="4">
    <source>
        <dbReference type="ARBA" id="ARBA00022598"/>
    </source>
</evidence>
<dbReference type="PANTHER" id="PTHR11659:SF4">
    <property type="entry name" value="ASPARTYL_GLUTAMYL-TRNA(GLN) AMIDOTRANSFERASE SUBUNIT B_E CATALYTIC DOMAIN-CONTAINING PROTEIN"/>
    <property type="match status" value="1"/>
</dbReference>
<dbReference type="SMART" id="SM00845">
    <property type="entry name" value="GatB_Yqey"/>
    <property type="match status" value="1"/>
</dbReference>
<dbReference type="EMBL" id="WACR01000001">
    <property type="protein sequence ID" value="KAB1066199.1"/>
    <property type="molecule type" value="Genomic_DNA"/>
</dbReference>
<keyword evidence="4 11" id="KW-0436">Ligase</keyword>
<dbReference type="InterPro" id="IPR018027">
    <property type="entry name" value="Asn/Gln_amidotransferase"/>
</dbReference>
<keyword evidence="6 11" id="KW-0067">ATP-binding</keyword>
<evidence type="ECO:0000256" key="2">
    <source>
        <dbReference type="ARBA" id="ARBA00011123"/>
    </source>
</evidence>
<dbReference type="InterPro" id="IPR003789">
    <property type="entry name" value="Asn/Gln_tRNA_amidoTrase-B-like"/>
</dbReference>
<dbReference type="GO" id="GO:0006412">
    <property type="term" value="P:translation"/>
    <property type="evidence" value="ECO:0007669"/>
    <property type="project" value="UniProtKB-UniRule"/>
</dbReference>
<comment type="subunit">
    <text evidence="2 11">Heterotrimer of A, B and C subunits.</text>
</comment>
<evidence type="ECO:0000256" key="6">
    <source>
        <dbReference type="ARBA" id="ARBA00022840"/>
    </source>
</evidence>
<keyword evidence="5 11" id="KW-0547">Nucleotide-binding</keyword>
<dbReference type="InterPro" id="IPR006075">
    <property type="entry name" value="Asn/Gln-tRNA_Trfase_suB/E_cat"/>
</dbReference>
<protein>
    <recommendedName>
        <fullName evidence="3 11">Aspartyl/glutamyl-tRNA(Asn/Gln) amidotransferase subunit B</fullName>
        <shortName evidence="11">Asp/Glu-ADT subunit B</shortName>
        <ecNumber evidence="11">6.3.5.-</ecNumber>
    </recommendedName>
</protein>
<dbReference type="GO" id="GO:0016740">
    <property type="term" value="F:transferase activity"/>
    <property type="evidence" value="ECO:0007669"/>
    <property type="project" value="UniProtKB-KW"/>
</dbReference>
<dbReference type="FunFam" id="1.10.10.410:FF:000001">
    <property type="entry name" value="Aspartyl/glutamyl-tRNA(Asn/Gln) amidotransferase subunit B"/>
    <property type="match status" value="1"/>
</dbReference>
<dbReference type="Pfam" id="PF02934">
    <property type="entry name" value="GatB_N"/>
    <property type="match status" value="1"/>
</dbReference>
<evidence type="ECO:0000313" key="14">
    <source>
        <dbReference type="Proteomes" id="UP000435357"/>
    </source>
</evidence>
<sequence>MYDKYEAVIGLEVHAQLKTKTKAFSSDPNAYGELPNHLVTPVSLGHPGTLPQFNEKSPEFAVKLGLACNSKITAENRFSRKNYFYADLPKGYQITQFDTPICTGGYIEIKLQESTKKINLTRIHMEEDSGKSIHDQDPFHTLIDLNRAGVPLLEIVTEPDIRSGEEAYQYLSEVRKLVRYLEICDGNMEEGSLRCDANISVRPKGSKEFGQKVEVKNMNSIRNVQRAIEHETKRQIEALENNEEIFHETRTFNAVDGTTTSMRSKEMDNDYRYFTEPDLLPLEITTEYIEKMKNELPPLPNELFKKYVEDFNLSDYDAGILTDSKEIALYFEEVVSNTKNFKAAANWVMVNVKSYLNENALHISDFPVSPKQIAELIQLIDDGKISHSVASQNLFPALTETSNKSPLELAKELDLIQDQNEDNIKQAIERVIENNPDETERYRNGEKKLLGFFMGQLMKETRGKADPKKSNSLIREMLEL</sequence>
<organism evidence="13 14">
    <name type="scientific">Salibacter halophilus</name>
    <dbReference type="NCBI Taxonomy" id="1803916"/>
    <lineage>
        <taxon>Bacteria</taxon>
        <taxon>Pseudomonadati</taxon>
        <taxon>Bacteroidota</taxon>
        <taxon>Flavobacteriia</taxon>
        <taxon>Flavobacteriales</taxon>
        <taxon>Salibacteraceae</taxon>
        <taxon>Salibacter</taxon>
    </lineage>
</organism>
<dbReference type="SUPFAM" id="SSF55931">
    <property type="entry name" value="Glutamine synthetase/guanido kinase"/>
    <property type="match status" value="1"/>
</dbReference>
<dbReference type="SUPFAM" id="SSF89095">
    <property type="entry name" value="GatB/YqeY motif"/>
    <property type="match status" value="1"/>
</dbReference>
<name>A0A6N6MB23_9FLAO</name>
<dbReference type="NCBIfam" id="TIGR00133">
    <property type="entry name" value="gatB"/>
    <property type="match status" value="1"/>
</dbReference>
<comment type="function">
    <text evidence="8 11">Allows the formation of correctly charged Asn-tRNA(Asn) or Gln-tRNA(Gln) through the transamidation of misacylated Asp-tRNA(Asn) or Glu-tRNA(Gln) in organisms which lack either or both of asparaginyl-tRNA or glutaminyl-tRNA synthetases. The reaction takes place in the presence of glutamine and ATP through an activated phospho-Asp-tRNA(Asn) or phospho-Glu-tRNA(Gln).</text>
</comment>
<comment type="caution">
    <text evidence="13">The sequence shown here is derived from an EMBL/GenBank/DDBJ whole genome shotgun (WGS) entry which is preliminary data.</text>
</comment>
<evidence type="ECO:0000256" key="10">
    <source>
        <dbReference type="ARBA" id="ARBA00047913"/>
    </source>
</evidence>
<dbReference type="PANTHER" id="PTHR11659">
    <property type="entry name" value="GLUTAMYL-TRNA GLN AMIDOTRANSFERASE SUBUNIT B MITOCHONDRIAL AND PROKARYOTIC PET112-RELATED"/>
    <property type="match status" value="1"/>
</dbReference>
<keyword evidence="7 11" id="KW-0648">Protein biosynthesis</keyword>
<comment type="similarity">
    <text evidence="1 11">Belongs to the GatB/GatE family. GatB subfamily.</text>
</comment>
<dbReference type="GO" id="GO:0005524">
    <property type="term" value="F:ATP binding"/>
    <property type="evidence" value="ECO:0007669"/>
    <property type="project" value="UniProtKB-KW"/>
</dbReference>
<dbReference type="Proteomes" id="UP000435357">
    <property type="component" value="Unassembled WGS sequence"/>
</dbReference>
<dbReference type="InterPro" id="IPR017958">
    <property type="entry name" value="Gln-tRNA_amidoTrfase_suB_CS"/>
</dbReference>
<dbReference type="Gene3D" id="1.10.150.380">
    <property type="entry name" value="GatB domain, N-terminal subdomain"/>
    <property type="match status" value="1"/>
</dbReference>
<evidence type="ECO:0000259" key="12">
    <source>
        <dbReference type="SMART" id="SM00845"/>
    </source>
</evidence>
<dbReference type="EC" id="6.3.5.-" evidence="11"/>
<dbReference type="NCBIfam" id="NF004014">
    <property type="entry name" value="PRK05477.1-4"/>
    <property type="match status" value="1"/>
</dbReference>
<dbReference type="InterPro" id="IPR014746">
    <property type="entry name" value="Gln_synth/guanido_kin_cat_dom"/>
</dbReference>
<comment type="catalytic activity">
    <reaction evidence="10 11">
        <text>L-glutamyl-tRNA(Gln) + L-glutamine + ATP + H2O = L-glutaminyl-tRNA(Gln) + L-glutamate + ADP + phosphate + H(+)</text>
        <dbReference type="Rhea" id="RHEA:17521"/>
        <dbReference type="Rhea" id="RHEA-COMP:9681"/>
        <dbReference type="Rhea" id="RHEA-COMP:9684"/>
        <dbReference type="ChEBI" id="CHEBI:15377"/>
        <dbReference type="ChEBI" id="CHEBI:15378"/>
        <dbReference type="ChEBI" id="CHEBI:29985"/>
        <dbReference type="ChEBI" id="CHEBI:30616"/>
        <dbReference type="ChEBI" id="CHEBI:43474"/>
        <dbReference type="ChEBI" id="CHEBI:58359"/>
        <dbReference type="ChEBI" id="CHEBI:78520"/>
        <dbReference type="ChEBI" id="CHEBI:78521"/>
        <dbReference type="ChEBI" id="CHEBI:456216"/>
    </reaction>
</comment>
<dbReference type="InterPro" id="IPR023168">
    <property type="entry name" value="GatB_Yqey_C_2"/>
</dbReference>
<evidence type="ECO:0000256" key="5">
    <source>
        <dbReference type="ARBA" id="ARBA00022741"/>
    </source>
</evidence>
<evidence type="ECO:0000256" key="1">
    <source>
        <dbReference type="ARBA" id="ARBA00005306"/>
    </source>
</evidence>
<evidence type="ECO:0000256" key="7">
    <source>
        <dbReference type="ARBA" id="ARBA00022917"/>
    </source>
</evidence>
<dbReference type="NCBIfam" id="NF004012">
    <property type="entry name" value="PRK05477.1-2"/>
    <property type="match status" value="1"/>
</dbReference>
<dbReference type="HAMAP" id="MF_00121">
    <property type="entry name" value="GatB"/>
    <property type="match status" value="1"/>
</dbReference>
<proteinExistence type="inferred from homology"/>
<dbReference type="Gene3D" id="1.10.10.410">
    <property type="match status" value="1"/>
</dbReference>
<evidence type="ECO:0000256" key="9">
    <source>
        <dbReference type="ARBA" id="ARBA00047380"/>
    </source>
</evidence>
<dbReference type="OrthoDB" id="9804078at2"/>
<dbReference type="InterPro" id="IPR017959">
    <property type="entry name" value="Asn/Gln-tRNA_amidoTrfase_suB/E"/>
</dbReference>
<evidence type="ECO:0000313" key="13">
    <source>
        <dbReference type="EMBL" id="KAB1066199.1"/>
    </source>
</evidence>
<reference evidence="13 14" key="1">
    <citation type="submission" date="2019-09" db="EMBL/GenBank/DDBJ databases">
        <title>Genomes of Cryomorphaceae.</title>
        <authorList>
            <person name="Bowman J.P."/>
        </authorList>
    </citation>
    <scope>NUCLEOTIDE SEQUENCE [LARGE SCALE GENOMIC DNA]</scope>
    <source>
        <strain evidence="13 14">KCTC 52047</strain>
    </source>
</reference>
<dbReference type="PROSITE" id="PS01234">
    <property type="entry name" value="GATB"/>
    <property type="match status" value="1"/>
</dbReference>
<keyword evidence="14" id="KW-1185">Reference proteome</keyword>
<dbReference type="Pfam" id="PF02637">
    <property type="entry name" value="GatB_Yqey"/>
    <property type="match status" value="1"/>
</dbReference>
<evidence type="ECO:0000256" key="11">
    <source>
        <dbReference type="HAMAP-Rule" id="MF_00121"/>
    </source>
</evidence>
<keyword evidence="13" id="KW-0808">Transferase</keyword>